<keyword evidence="3" id="KW-1185">Reference proteome</keyword>
<dbReference type="OrthoDB" id="2493425at2"/>
<reference evidence="2 3" key="1">
    <citation type="submission" date="2014-06" db="EMBL/GenBank/DDBJ databases">
        <title>Draft genome sequence of Paenibacillus sp. MSt1.</title>
        <authorList>
            <person name="Aw Y.K."/>
            <person name="Ong K.S."/>
            <person name="Gan H.M."/>
            <person name="Lee S.M."/>
        </authorList>
    </citation>
    <scope>NUCLEOTIDE SEQUENCE [LARGE SCALE GENOMIC DNA]</scope>
    <source>
        <strain evidence="2 3">MSt1</strain>
    </source>
</reference>
<dbReference type="AlphaFoldDB" id="A0A081P427"/>
<organism evidence="2 3">
    <name type="scientific">Paenibacillus tyrfis</name>
    <dbReference type="NCBI Taxonomy" id="1501230"/>
    <lineage>
        <taxon>Bacteria</taxon>
        <taxon>Bacillati</taxon>
        <taxon>Bacillota</taxon>
        <taxon>Bacilli</taxon>
        <taxon>Bacillales</taxon>
        <taxon>Paenibacillaceae</taxon>
        <taxon>Paenibacillus</taxon>
    </lineage>
</organism>
<feature type="chain" id="PRO_5038749893" evidence="1">
    <location>
        <begin position="25"/>
        <end position="82"/>
    </location>
</feature>
<protein>
    <submittedName>
        <fullName evidence="2">Uncharacterized protein</fullName>
    </submittedName>
</protein>
<evidence type="ECO:0000313" key="3">
    <source>
        <dbReference type="Proteomes" id="UP000028123"/>
    </source>
</evidence>
<dbReference type="EMBL" id="JNVM01000010">
    <property type="protein sequence ID" value="KEQ25450.1"/>
    <property type="molecule type" value="Genomic_DNA"/>
</dbReference>
<feature type="signal peptide" evidence="1">
    <location>
        <begin position="1"/>
        <end position="24"/>
    </location>
</feature>
<comment type="caution">
    <text evidence="2">The sequence shown here is derived from an EMBL/GenBank/DDBJ whole genome shotgun (WGS) entry which is preliminary data.</text>
</comment>
<dbReference type="RefSeq" id="WP_036681535.1">
    <property type="nucleotide sequence ID" value="NZ_JNVM01000010.1"/>
</dbReference>
<sequence length="82" mass="9406">MLKRFISFSICFMFSISWVSTTMAANVKTQHLYDSKGTLKEATTSNGTIYYDYDSNGNLLLTVGQIWKAKEFWQATRMKTGM</sequence>
<accession>A0A081P427</accession>
<proteinExistence type="predicted"/>
<keyword evidence="1" id="KW-0732">Signal</keyword>
<evidence type="ECO:0000256" key="1">
    <source>
        <dbReference type="SAM" id="SignalP"/>
    </source>
</evidence>
<dbReference type="Proteomes" id="UP000028123">
    <property type="component" value="Unassembled WGS sequence"/>
</dbReference>
<evidence type="ECO:0000313" key="2">
    <source>
        <dbReference type="EMBL" id="KEQ25450.1"/>
    </source>
</evidence>
<gene>
    <name evidence="2" type="ORF">ET33_01635</name>
</gene>
<name>A0A081P427_9BACL</name>